<feature type="domain" description="YjeF N-terminal" evidence="2">
    <location>
        <begin position="375"/>
        <end position="599"/>
    </location>
</feature>
<dbReference type="EMBL" id="JABAYA010000014">
    <property type="protein sequence ID" value="KAF7730714.1"/>
    <property type="molecule type" value="Genomic_DNA"/>
</dbReference>
<feature type="compositionally biased region" description="Polar residues" evidence="1">
    <location>
        <begin position="164"/>
        <end position="176"/>
    </location>
</feature>
<dbReference type="OrthoDB" id="10030313at2759"/>
<feature type="region of interest" description="Disordered" evidence="1">
    <location>
        <begin position="216"/>
        <end position="331"/>
    </location>
</feature>
<feature type="region of interest" description="Disordered" evidence="1">
    <location>
        <begin position="70"/>
        <end position="203"/>
    </location>
</feature>
<reference evidence="3" key="1">
    <citation type="submission" date="2020-01" db="EMBL/GenBank/DDBJ databases">
        <title>Genome Sequencing of Three Apophysomyces-Like Fungal Strains Confirms a Novel Fungal Genus in the Mucoromycota with divergent Burkholderia-like Endosymbiotic Bacteria.</title>
        <authorList>
            <person name="Stajich J.E."/>
            <person name="Macias A.M."/>
            <person name="Carter-House D."/>
            <person name="Lovett B."/>
            <person name="Kasson L.R."/>
            <person name="Berry K."/>
            <person name="Grigoriev I."/>
            <person name="Chang Y."/>
            <person name="Spatafora J."/>
            <person name="Kasson M.T."/>
        </authorList>
    </citation>
    <scope>NUCLEOTIDE SEQUENCE</scope>
    <source>
        <strain evidence="3">NRRL A-21654</strain>
    </source>
</reference>
<dbReference type="InterPro" id="IPR036652">
    <property type="entry name" value="YjeF_N_dom_sf"/>
</dbReference>
<proteinExistence type="predicted"/>
<dbReference type="Proteomes" id="UP000605846">
    <property type="component" value="Unassembled WGS sequence"/>
</dbReference>
<dbReference type="SUPFAM" id="SSF64153">
    <property type="entry name" value="YjeF N-terminal domain-like"/>
    <property type="match status" value="1"/>
</dbReference>
<dbReference type="Pfam" id="PF03853">
    <property type="entry name" value="YjeF_N"/>
    <property type="match status" value="1"/>
</dbReference>
<dbReference type="AlphaFoldDB" id="A0A8H7C084"/>
<feature type="compositionally biased region" description="Basic residues" evidence="1">
    <location>
        <begin position="98"/>
        <end position="112"/>
    </location>
</feature>
<evidence type="ECO:0000313" key="4">
    <source>
        <dbReference type="Proteomes" id="UP000605846"/>
    </source>
</evidence>
<gene>
    <name evidence="3" type="primary">EDC3_1</name>
    <name evidence="3" type="ORF">EC973_001663</name>
</gene>
<dbReference type="GO" id="GO:0000932">
    <property type="term" value="C:P-body"/>
    <property type="evidence" value="ECO:0007669"/>
    <property type="project" value="TreeGrafter"/>
</dbReference>
<dbReference type="GO" id="GO:0031087">
    <property type="term" value="P:deadenylation-independent decapping of nuclear-transcribed mRNA"/>
    <property type="evidence" value="ECO:0007669"/>
    <property type="project" value="TreeGrafter"/>
</dbReference>
<keyword evidence="4" id="KW-1185">Reference proteome</keyword>
<feature type="compositionally biased region" description="Polar residues" evidence="1">
    <location>
        <begin position="316"/>
        <end position="325"/>
    </location>
</feature>
<evidence type="ECO:0000256" key="1">
    <source>
        <dbReference type="SAM" id="MobiDB-lite"/>
    </source>
</evidence>
<evidence type="ECO:0000313" key="3">
    <source>
        <dbReference type="EMBL" id="KAF7730714.1"/>
    </source>
</evidence>
<feature type="compositionally biased region" description="Polar residues" evidence="1">
    <location>
        <begin position="282"/>
        <end position="296"/>
    </location>
</feature>
<protein>
    <submittedName>
        <fullName evidence="3">Enhancer of mRNA decapping</fullName>
    </submittedName>
</protein>
<feature type="compositionally biased region" description="Low complexity" evidence="1">
    <location>
        <begin position="258"/>
        <end position="274"/>
    </location>
</feature>
<dbReference type="PROSITE" id="PS51385">
    <property type="entry name" value="YJEF_N"/>
    <property type="match status" value="1"/>
</dbReference>
<dbReference type="Gene3D" id="3.40.50.10260">
    <property type="entry name" value="YjeF N-terminal domain"/>
    <property type="match status" value="1"/>
</dbReference>
<dbReference type="PANTHER" id="PTHR13612">
    <property type="entry name" value="ENHANCER OF MRNA-DECAPPING PROTEIN 3"/>
    <property type="match status" value="1"/>
</dbReference>
<dbReference type="PANTHER" id="PTHR13612:SF0">
    <property type="entry name" value="ENHANCER OF MRNA-DECAPPING PROTEIN 3"/>
    <property type="match status" value="1"/>
</dbReference>
<name>A0A8H7C084_9FUNG</name>
<feature type="compositionally biased region" description="Polar residues" evidence="1">
    <location>
        <begin position="70"/>
        <end position="87"/>
    </location>
</feature>
<organism evidence="3 4">
    <name type="scientific">Apophysomyces ossiformis</name>
    <dbReference type="NCBI Taxonomy" id="679940"/>
    <lineage>
        <taxon>Eukaryota</taxon>
        <taxon>Fungi</taxon>
        <taxon>Fungi incertae sedis</taxon>
        <taxon>Mucoromycota</taxon>
        <taxon>Mucoromycotina</taxon>
        <taxon>Mucoromycetes</taxon>
        <taxon>Mucorales</taxon>
        <taxon>Mucorineae</taxon>
        <taxon>Mucoraceae</taxon>
        <taxon>Apophysomyces</taxon>
    </lineage>
</organism>
<accession>A0A8H7C084</accession>
<sequence length="624" mass="67399">MAEYLGLCLKVILNEGDVVVGTVSGIDKTTHNLTLASVEIQTVRGELINVPTLDIPGSRIRDIKVIQAQTPLQSKSSETPADIQSETPKPKNVQPQKSKSKTKKDSKHHNKVNRAEPLPASASAQVPFVDPAIISIGSPDSKQKREKKAAPAATPPTTEKASTGLETLSNAPQQVNKTPSTPKLPPKLPVFADSQTQSNRRLLETVVFSDYKEFVKSRGRSGKKVAEPEKGPSANGVEHEHHILKKPNDNQVVPAKFSSSPETETSSPVTSPSTGEKPIAGQTVQHKQGERSSINVPPSLIPPKARSRVNGKAPESKTTADQSQKAAPVEVGEAVQVAQPKVREKEEVKKEDDKSPVIKTVAGGIRCPVVTPDQMRRVEDICATETGPNQKMMVENAGHGASMMALKAIGGHRRIQPDNHNAAPLVVILAGNNSAGSYSLAAARHLANRACQVIVFLACGKSTFIREDVAEQKRCAEYAGARFVASIDELPQQYTMPVDLIIDALMGCQTTLKDLRSNHDTRQLVWDAMDWANNNKAPVLSLDFPSGVNGVDGHPFHVMHYIRPKWTLCFGAPKQGCTSREVTGELFLADMGIPAISWKSVGISRNNIPWGAEFVLALEYGDVV</sequence>
<dbReference type="GO" id="GO:0003729">
    <property type="term" value="F:mRNA binding"/>
    <property type="evidence" value="ECO:0007669"/>
    <property type="project" value="TreeGrafter"/>
</dbReference>
<comment type="caution">
    <text evidence="3">The sequence shown here is derived from an EMBL/GenBank/DDBJ whole genome shotgun (WGS) entry which is preliminary data.</text>
</comment>
<feature type="compositionally biased region" description="Low complexity" evidence="1">
    <location>
        <begin position="150"/>
        <end position="161"/>
    </location>
</feature>
<dbReference type="GO" id="GO:0033962">
    <property type="term" value="P:P-body assembly"/>
    <property type="evidence" value="ECO:0007669"/>
    <property type="project" value="TreeGrafter"/>
</dbReference>
<dbReference type="InterPro" id="IPR004443">
    <property type="entry name" value="YjeF_N_dom"/>
</dbReference>
<evidence type="ECO:0000259" key="2">
    <source>
        <dbReference type="PROSITE" id="PS51385"/>
    </source>
</evidence>